<proteinExistence type="predicted"/>
<evidence type="ECO:0000313" key="3">
    <source>
        <dbReference type="Proteomes" id="UP000602284"/>
    </source>
</evidence>
<evidence type="ECO:0000313" key="2">
    <source>
        <dbReference type="EMBL" id="MBL0388802.1"/>
    </source>
</evidence>
<dbReference type="EMBL" id="JAEQNB010000007">
    <property type="protein sequence ID" value="MBL0388802.1"/>
    <property type="molecule type" value="Genomic_DNA"/>
</dbReference>
<dbReference type="Proteomes" id="UP000602284">
    <property type="component" value="Unassembled WGS sequence"/>
</dbReference>
<protein>
    <submittedName>
        <fullName evidence="2">DUF2500 domain-containing protein</fullName>
    </submittedName>
</protein>
<organism evidence="2 3">
    <name type="scientific">Tumebacillus amylolyticus</name>
    <dbReference type="NCBI Taxonomy" id="2801339"/>
    <lineage>
        <taxon>Bacteria</taxon>
        <taxon>Bacillati</taxon>
        <taxon>Bacillota</taxon>
        <taxon>Bacilli</taxon>
        <taxon>Bacillales</taxon>
        <taxon>Alicyclobacillaceae</taxon>
        <taxon>Tumebacillus</taxon>
    </lineage>
</organism>
<name>A0ABS1JES1_9BACL</name>
<keyword evidence="1" id="KW-1133">Transmembrane helix</keyword>
<keyword evidence="1" id="KW-0472">Membrane</keyword>
<dbReference type="Pfam" id="PF10694">
    <property type="entry name" value="DUF2500"/>
    <property type="match status" value="1"/>
</dbReference>
<evidence type="ECO:0000256" key="1">
    <source>
        <dbReference type="SAM" id="Phobius"/>
    </source>
</evidence>
<dbReference type="Gene3D" id="2.40.50.660">
    <property type="match status" value="1"/>
</dbReference>
<dbReference type="InterPro" id="IPR019635">
    <property type="entry name" value="DUF2500"/>
</dbReference>
<accession>A0ABS1JES1</accession>
<gene>
    <name evidence="2" type="ORF">JJB07_19555</name>
</gene>
<reference evidence="2 3" key="1">
    <citation type="submission" date="2021-01" db="EMBL/GenBank/DDBJ databases">
        <title>Tumebacillus sp. strain ITR2 16S ribosomal RNA gene Genome sequencing and assembly.</title>
        <authorList>
            <person name="Kang M."/>
        </authorList>
    </citation>
    <scope>NUCLEOTIDE SEQUENCE [LARGE SCALE GENOMIC DNA]</scope>
    <source>
        <strain evidence="2 3">ITR2</strain>
    </source>
</reference>
<feature type="transmembrane region" description="Helical" evidence="1">
    <location>
        <begin position="6"/>
        <end position="27"/>
    </location>
</feature>
<comment type="caution">
    <text evidence="2">The sequence shown here is derived from an EMBL/GenBank/DDBJ whole genome shotgun (WGS) entry which is preliminary data.</text>
</comment>
<sequence length="114" mass="12324">MAVGFGSQILFGLVFIVVIGVFGFVVLRGVATWASNNASPVVTQAVTVIGKRTEVSGGAMNTSAHTDYFLTFELANQRRIELSVSGRVFGMLVPGDRGELTSQGTRFKHFKREI</sequence>
<keyword evidence="1" id="KW-0812">Transmembrane</keyword>
<keyword evidence="3" id="KW-1185">Reference proteome</keyword>